<evidence type="ECO:0000313" key="4">
    <source>
        <dbReference type="Proteomes" id="UP001530400"/>
    </source>
</evidence>
<dbReference type="EMBL" id="JALLPJ020000557">
    <property type="protein sequence ID" value="KAL3788648.1"/>
    <property type="molecule type" value="Genomic_DNA"/>
</dbReference>
<dbReference type="PANTHER" id="PTHR12296">
    <property type="entry name" value="DENN DOMAIN-CONTAINING PROTEIN 4"/>
    <property type="match status" value="1"/>
</dbReference>
<name>A0ABD3PKL8_9STRA</name>
<organism evidence="3 4">
    <name type="scientific">Cyclotella atomus</name>
    <dbReference type="NCBI Taxonomy" id="382360"/>
    <lineage>
        <taxon>Eukaryota</taxon>
        <taxon>Sar</taxon>
        <taxon>Stramenopiles</taxon>
        <taxon>Ochrophyta</taxon>
        <taxon>Bacillariophyta</taxon>
        <taxon>Coscinodiscophyceae</taxon>
        <taxon>Thalassiosirophycidae</taxon>
        <taxon>Stephanodiscales</taxon>
        <taxon>Stephanodiscaceae</taxon>
        <taxon>Cyclotella</taxon>
    </lineage>
</organism>
<comment type="caution">
    <text evidence="3">The sequence shown here is derived from an EMBL/GenBank/DDBJ whole genome shotgun (WGS) entry which is preliminary data.</text>
</comment>
<evidence type="ECO:0000259" key="2">
    <source>
        <dbReference type="PROSITE" id="PS50211"/>
    </source>
</evidence>
<dbReference type="InterPro" id="IPR043153">
    <property type="entry name" value="DENN_C"/>
</dbReference>
<dbReference type="InterPro" id="IPR005113">
    <property type="entry name" value="uDENN_dom"/>
</dbReference>
<gene>
    <name evidence="3" type="ORF">ACHAWO_011864</name>
</gene>
<evidence type="ECO:0000313" key="3">
    <source>
        <dbReference type="EMBL" id="KAL3788648.1"/>
    </source>
</evidence>
<dbReference type="Gene3D" id="3.40.50.11500">
    <property type="match status" value="1"/>
</dbReference>
<dbReference type="Pfam" id="PF02141">
    <property type="entry name" value="DENN"/>
    <property type="match status" value="1"/>
</dbReference>
<dbReference type="Gene3D" id="3.30.450.200">
    <property type="match status" value="1"/>
</dbReference>
<proteinExistence type="predicted"/>
<dbReference type="SMART" id="SM00799">
    <property type="entry name" value="DENN"/>
    <property type="match status" value="1"/>
</dbReference>
<protein>
    <recommendedName>
        <fullName evidence="2">UDENN domain-containing protein</fullName>
    </recommendedName>
</protein>
<evidence type="ECO:0000256" key="1">
    <source>
        <dbReference type="SAM" id="MobiDB-lite"/>
    </source>
</evidence>
<dbReference type="PROSITE" id="PS50211">
    <property type="entry name" value="DENN"/>
    <property type="match status" value="1"/>
</dbReference>
<sequence length="377" mass="42097">MRLSSIADCSTISTSSTCGSEETGSVFDLKKDSEITPSSESVLSLDPLALNVPKSNPDCIDCQLEPFISARYPEFDRPEHPLNPRLPQFCHPEGAEYANPTTFYRLPREFDGEEEKRSPTYYAPRTLCLLSSWPYLTAFRTYLTQLYRLATATDLMRAPIERYVLNICEEVPAPQPGEFEVQLSILGSNVRFWAPPANQPIAYVSLPFGTLFECLDLSNVLYTWYSMICERKILFVSDQLSLLTVCAEILCSLLFPMKWSHLHIPLLPRSLGAMLDAPMPFLCGISRENFQYAVGDIGDDVIVVDLDRNVITLGSGCDDLPPIPHKEKVKLEHSLRKNAGRLANSGAQAIARPLRSCIILLKLFGLNESAPSMTPLI</sequence>
<dbReference type="Proteomes" id="UP001530400">
    <property type="component" value="Unassembled WGS sequence"/>
</dbReference>
<dbReference type="Pfam" id="PF03456">
    <property type="entry name" value="uDENN"/>
    <property type="match status" value="1"/>
</dbReference>
<feature type="region of interest" description="Disordered" evidence="1">
    <location>
        <begin position="1"/>
        <end position="24"/>
    </location>
</feature>
<dbReference type="InterPro" id="IPR037516">
    <property type="entry name" value="Tripartite_DENN"/>
</dbReference>
<feature type="domain" description="UDENN" evidence="2">
    <location>
        <begin position="46"/>
        <end position="377"/>
    </location>
</feature>
<dbReference type="InterPro" id="IPR051696">
    <property type="entry name" value="DENN_Domain_GEFs"/>
</dbReference>
<accession>A0ABD3PKL8</accession>
<dbReference type="InterPro" id="IPR001194">
    <property type="entry name" value="cDENN_dom"/>
</dbReference>
<dbReference type="PANTHER" id="PTHR12296:SF21">
    <property type="entry name" value="DENN DOMAIN-CONTAINING PROTEIN 3"/>
    <property type="match status" value="1"/>
</dbReference>
<dbReference type="AlphaFoldDB" id="A0ABD3PKL8"/>
<keyword evidence="4" id="KW-1185">Reference proteome</keyword>
<reference evidence="3 4" key="1">
    <citation type="submission" date="2024-10" db="EMBL/GenBank/DDBJ databases">
        <title>Updated reference genomes for cyclostephanoid diatoms.</title>
        <authorList>
            <person name="Roberts W.R."/>
            <person name="Alverson A.J."/>
        </authorList>
    </citation>
    <scope>NUCLEOTIDE SEQUENCE [LARGE SCALE GENOMIC DNA]</scope>
    <source>
        <strain evidence="3 4">AJA010-31</strain>
    </source>
</reference>